<dbReference type="Proteomes" id="UP000255515">
    <property type="component" value="Unassembled WGS sequence"/>
</dbReference>
<name>A0A376BY67_9FLAO</name>
<reference evidence="1 2" key="1">
    <citation type="submission" date="2018-06" db="EMBL/GenBank/DDBJ databases">
        <authorList>
            <consortium name="Pathogen Informatics"/>
            <person name="Doyle S."/>
        </authorList>
    </citation>
    <scope>NUCLEOTIDE SEQUENCE [LARGE SCALE GENOMIC DNA]</scope>
    <source>
        <strain evidence="1 2">NCTC11661</strain>
    </source>
</reference>
<dbReference type="AlphaFoldDB" id="A0A376BY67"/>
<dbReference type="EMBL" id="UFTJ01000001">
    <property type="protein sequence ID" value="SSZ46477.1"/>
    <property type="molecule type" value="Genomic_DNA"/>
</dbReference>
<organism evidence="1 2">
    <name type="scientific">Bergeyella zoohelcum</name>
    <dbReference type="NCBI Taxonomy" id="1015"/>
    <lineage>
        <taxon>Bacteria</taxon>
        <taxon>Pseudomonadati</taxon>
        <taxon>Bacteroidota</taxon>
        <taxon>Flavobacteriia</taxon>
        <taxon>Flavobacteriales</taxon>
        <taxon>Weeksellaceae</taxon>
        <taxon>Bergeyella</taxon>
    </lineage>
</organism>
<evidence type="ECO:0000313" key="1">
    <source>
        <dbReference type="EMBL" id="SSZ46477.1"/>
    </source>
</evidence>
<proteinExistence type="predicted"/>
<dbReference type="RefSeq" id="WP_002687464.1">
    <property type="nucleotide sequence ID" value="NZ_JBHWND010000020.1"/>
</dbReference>
<sequence>MIQLYPIEVPGYLIPFITNEMGGGKVLHQSEEFAQIKVDPKSILGMFLRRRIRPDYKIKHYYLTVYSKNIGSQKTSSLEVMEFQTDAQFRIDLSFEELEAFYKFLDSAFRCSFYFFVKGYCFGSESSKKIKEAIWCFIEQYNLLEYGYNENQLRERFFRYRKNGGLYKFFNHERLSDYFFGEK</sequence>
<accession>A0A376BY67</accession>
<gene>
    <name evidence="1" type="ORF">NCTC11661_00120</name>
</gene>
<evidence type="ECO:0000313" key="2">
    <source>
        <dbReference type="Proteomes" id="UP000255515"/>
    </source>
</evidence>
<protein>
    <submittedName>
        <fullName evidence="1">Uncharacterized protein</fullName>
    </submittedName>
</protein>